<protein>
    <submittedName>
        <fullName evidence="1">ORFIII-like polyprotein</fullName>
    </submittedName>
</protein>
<dbReference type="Proteomes" id="UP001164539">
    <property type="component" value="Chromosome 7"/>
</dbReference>
<gene>
    <name evidence="1" type="ORF">OWV82_012865</name>
</gene>
<reference evidence="1 2" key="1">
    <citation type="journal article" date="2023" name="Science">
        <title>Complex scaffold remodeling in plant triterpene biosynthesis.</title>
        <authorList>
            <person name="De La Pena R."/>
            <person name="Hodgson H."/>
            <person name="Liu J.C."/>
            <person name="Stephenson M.J."/>
            <person name="Martin A.C."/>
            <person name="Owen C."/>
            <person name="Harkess A."/>
            <person name="Leebens-Mack J."/>
            <person name="Jimenez L.E."/>
            <person name="Osbourn A."/>
            <person name="Sattely E.S."/>
        </authorList>
    </citation>
    <scope>NUCLEOTIDE SEQUENCE [LARGE SCALE GENOMIC DNA]</scope>
    <source>
        <strain evidence="2">cv. JPN11</strain>
        <tissue evidence="1">Leaf</tissue>
    </source>
</reference>
<sequence>MEYPTLRRIVEENRNQAQDEGPSPSLKRDQQVYSHSEVVDYNPPADIAMTPVGYPPATNLEIPAQPQYDGARPRGAFKGSKYNEWWQLPSAQTNTGAIFVMPRQIGLFHDVFDRWESITKNYVTMQGITDATEKVEFIENLLGEMEKQTWIQWRMMYPTEFETIITRAEGREGTQNILSQIRRVFSLEDPATGTTHIQDQAYRDLERLTCNNVKDLVQYLNDFGRLAAKTGRMFLNTELSDKLWLKMPGDIGQRMKMAFNAKFPGNQIGVFPRILYAYQFMEQECKNAAFQRSLKNLAFCKDIPLPGYYAESSKSRYGARKSTTYKGKAHSTHARIEKKKHLVRNRRCKCYLCGDEGHFARECPNERRNVRRVAVFENLALPDDYEIVSVQDGEEESDAIYSLSENENGVDLEPVVGAATEETCFMFREEDNSYWVGKGGYLAYKRVTKAQYECKHTWAHNKEVEAQWINCSFCKRPTNRKCRAHCPKCRLTTCEMCADPFCEINVVREPEIYKPYDPHGLIQQQRDYIAWCEGEMSRLRREVEFYKKKEEDRLAKDLEKERARQEKIDAEREASSSKGKEVLEEIKEESSDGEISAYWESESTVKVRTIAAAAGESEQKVKEEKPVRENNNLYNMTVEVDIPGVPKFSLRAILDTGATVCCVDSKALPKEAIEDNTFEVHFRGINSKQSVNKKMKYGRMSVGGHNFRIPYTYTFPMDLGGKIQFILGCNFIRSMYGGVRLEGNTVTFYKNITAIDTKTVAVLEELEEEDLQLYNLAVLPQKGGEAFERKNRRLIEELKNQGYIGNEPMKYWSKNQVTCKLDIKNPEMVIEDKPLKHVTPAMEEQFRSHIKALIDLKVIRPSKSRHRTTAFMVNSGTTIDPITKKVVHGKERMMCLAQRSVEFLGAIITGGKLQLQPHIIKKVVQFDKPSLETTKGLRGFLGLLNYARAYIPNLGRLLSPLYAKTSPTGERRFSKEDWKLVSNIQTEVQKLPDLNLPPEECCIIIETDGCIDGWGAVCKWKKKRADSRNTEMVCAYGSGKFENPKSTIDAEITAVIKALESFKIYYLDKQCLVIRTDCQAIVSFFNKSCNHKPSRVRWVSLVDYITGMGLEVKFEHIDGKENQLADVLSRLISMFIFSGEQERCQALAGDVDNGLRELQECPQSIREEMKSQLINYLTRNIHISWPMMDSCNRKGCRWKEEGAYHLTYQTPLQDSALTSKMRLPREPSLLSVTMQESYLQRRPTSGHKQPVTTGQLTGCLPYISHDKDWTRHAQLLKERWKGNQASTSKGGKWWTHMFSGFTDKAKLSLNYCMCKCAVSAPSLNNCFCKCATSALGVKSHVSKESNELAMGPYAYPHSSMISLFKCQVAHCKTQA</sequence>
<evidence type="ECO:0000313" key="2">
    <source>
        <dbReference type="Proteomes" id="UP001164539"/>
    </source>
</evidence>
<comment type="caution">
    <text evidence="1">The sequence shown here is derived from an EMBL/GenBank/DDBJ whole genome shotgun (WGS) entry which is preliminary data.</text>
</comment>
<organism evidence="1 2">
    <name type="scientific">Melia azedarach</name>
    <name type="common">Chinaberry tree</name>
    <dbReference type="NCBI Taxonomy" id="155640"/>
    <lineage>
        <taxon>Eukaryota</taxon>
        <taxon>Viridiplantae</taxon>
        <taxon>Streptophyta</taxon>
        <taxon>Embryophyta</taxon>
        <taxon>Tracheophyta</taxon>
        <taxon>Spermatophyta</taxon>
        <taxon>Magnoliopsida</taxon>
        <taxon>eudicotyledons</taxon>
        <taxon>Gunneridae</taxon>
        <taxon>Pentapetalae</taxon>
        <taxon>rosids</taxon>
        <taxon>malvids</taxon>
        <taxon>Sapindales</taxon>
        <taxon>Meliaceae</taxon>
        <taxon>Melia</taxon>
    </lineage>
</organism>
<dbReference type="EMBL" id="CM051400">
    <property type="protein sequence ID" value="KAJ4714368.1"/>
    <property type="molecule type" value="Genomic_DNA"/>
</dbReference>
<accession>A0ACC1XTT5</accession>
<evidence type="ECO:0000313" key="1">
    <source>
        <dbReference type="EMBL" id="KAJ4714368.1"/>
    </source>
</evidence>
<name>A0ACC1XTT5_MELAZ</name>
<keyword evidence="2" id="KW-1185">Reference proteome</keyword>
<proteinExistence type="predicted"/>